<evidence type="ECO:0000313" key="2">
    <source>
        <dbReference type="Proteomes" id="UP001141253"/>
    </source>
</evidence>
<sequence length="26" mass="2657">MVLTCESKAEGGTCVVHLVGTAHVSQ</sequence>
<protein>
    <submittedName>
        <fullName evidence="1">Uncharacterized protein</fullName>
    </submittedName>
</protein>
<proteinExistence type="predicted"/>
<keyword evidence="2" id="KW-1185">Reference proteome</keyword>
<reference evidence="1" key="1">
    <citation type="submission" date="2022-10" db="EMBL/GenBank/DDBJ databases">
        <authorList>
            <person name="Hyden B.L."/>
            <person name="Feng K."/>
            <person name="Yates T."/>
            <person name="Jawdy S."/>
            <person name="Smart L.B."/>
            <person name="Muchero W."/>
        </authorList>
    </citation>
    <scope>NUCLEOTIDE SEQUENCE</scope>
    <source>
        <tissue evidence="1">Shoot tip</tissue>
    </source>
</reference>
<reference evidence="1" key="2">
    <citation type="journal article" date="2023" name="Int. J. Mol. Sci.">
        <title>De Novo Assembly and Annotation of 11 Diverse Shrub Willow (Salix) Genomes Reveals Novel Gene Organization in Sex-Linked Regions.</title>
        <authorList>
            <person name="Hyden B."/>
            <person name="Feng K."/>
            <person name="Yates T.B."/>
            <person name="Jawdy S."/>
            <person name="Cereghino C."/>
            <person name="Smart L.B."/>
            <person name="Muchero W."/>
        </authorList>
    </citation>
    <scope>NUCLEOTIDE SEQUENCE</scope>
    <source>
        <tissue evidence="1">Shoot tip</tissue>
    </source>
</reference>
<accession>A0ABQ9B0V5</accession>
<name>A0ABQ9B0V5_9ROSI</name>
<feature type="non-terminal residue" evidence="1">
    <location>
        <position position="26"/>
    </location>
</feature>
<organism evidence="1 2">
    <name type="scientific">Salix suchowensis</name>
    <dbReference type="NCBI Taxonomy" id="1278906"/>
    <lineage>
        <taxon>Eukaryota</taxon>
        <taxon>Viridiplantae</taxon>
        <taxon>Streptophyta</taxon>
        <taxon>Embryophyta</taxon>
        <taxon>Tracheophyta</taxon>
        <taxon>Spermatophyta</taxon>
        <taxon>Magnoliopsida</taxon>
        <taxon>eudicotyledons</taxon>
        <taxon>Gunneridae</taxon>
        <taxon>Pentapetalae</taxon>
        <taxon>rosids</taxon>
        <taxon>fabids</taxon>
        <taxon>Malpighiales</taxon>
        <taxon>Salicaceae</taxon>
        <taxon>Saliceae</taxon>
        <taxon>Salix</taxon>
    </lineage>
</organism>
<dbReference type="Proteomes" id="UP001141253">
    <property type="component" value="Chromosome 7"/>
</dbReference>
<gene>
    <name evidence="1" type="ORF">OIU77_002930</name>
</gene>
<comment type="caution">
    <text evidence="1">The sequence shown here is derived from an EMBL/GenBank/DDBJ whole genome shotgun (WGS) entry which is preliminary data.</text>
</comment>
<dbReference type="EMBL" id="JAPFFI010000014">
    <property type="protein sequence ID" value="KAJ6366443.1"/>
    <property type="molecule type" value="Genomic_DNA"/>
</dbReference>
<evidence type="ECO:0000313" key="1">
    <source>
        <dbReference type="EMBL" id="KAJ6366443.1"/>
    </source>
</evidence>